<evidence type="ECO:0000313" key="1">
    <source>
        <dbReference type="EMBL" id="CDW47709.1"/>
    </source>
</evidence>
<dbReference type="AlphaFoldDB" id="A0A0K2VB29"/>
<dbReference type="EMBL" id="HACA01030348">
    <property type="protein sequence ID" value="CDW47709.1"/>
    <property type="molecule type" value="Transcribed_RNA"/>
</dbReference>
<proteinExistence type="predicted"/>
<reference evidence="1" key="1">
    <citation type="submission" date="2014-05" db="EMBL/GenBank/DDBJ databases">
        <authorList>
            <person name="Chronopoulou M."/>
        </authorList>
    </citation>
    <scope>NUCLEOTIDE SEQUENCE</scope>
    <source>
        <tissue evidence="1">Whole organism</tissue>
    </source>
</reference>
<feature type="non-terminal residue" evidence="1">
    <location>
        <position position="1"/>
    </location>
</feature>
<sequence>KTPFWRHRTTAYLKVEEMTHERNKRISTRTIQVVGRLQDHRPRRQQVQTLEMKRGFLKKAKLYVKELKKTIQDNPLQSMRSHARNLKDSHHSPESIQKSGNILLRMERPLLTPAIKENHLQVFSVLLTLLSTYSPDVHPSTTTFESMLMGRPAVSFIQTPRPSNPLSASTLTR</sequence>
<organism evidence="1">
    <name type="scientific">Lepeophtheirus salmonis</name>
    <name type="common">Salmon louse</name>
    <name type="synonym">Caligus salmonis</name>
    <dbReference type="NCBI Taxonomy" id="72036"/>
    <lineage>
        <taxon>Eukaryota</taxon>
        <taxon>Metazoa</taxon>
        <taxon>Ecdysozoa</taxon>
        <taxon>Arthropoda</taxon>
        <taxon>Crustacea</taxon>
        <taxon>Multicrustacea</taxon>
        <taxon>Hexanauplia</taxon>
        <taxon>Copepoda</taxon>
        <taxon>Siphonostomatoida</taxon>
        <taxon>Caligidae</taxon>
        <taxon>Lepeophtheirus</taxon>
    </lineage>
</organism>
<name>A0A0K2VB29_LEPSM</name>
<protein>
    <submittedName>
        <fullName evidence="1">Uncharacterized protein</fullName>
    </submittedName>
</protein>
<accession>A0A0K2VB29</accession>